<dbReference type="AlphaFoldDB" id="A0A9D1KNJ6"/>
<sequence>MADTLTVLQARPRQGDEVPDRFLEPGVDHLLFLVPTNLPAGSEYGPDAEDWWYVTGGGAGAYRHTNRDSHERVAADDADHLPATLTPDEVQGLG</sequence>
<evidence type="ECO:0000256" key="1">
    <source>
        <dbReference type="SAM" id="MobiDB-lite"/>
    </source>
</evidence>
<gene>
    <name evidence="2" type="ORF">IAA98_09745</name>
</gene>
<comment type="caution">
    <text evidence="2">The sequence shown here is derived from an EMBL/GenBank/DDBJ whole genome shotgun (WGS) entry which is preliminary data.</text>
</comment>
<reference evidence="2" key="2">
    <citation type="journal article" date="2021" name="PeerJ">
        <title>Extensive microbial diversity within the chicken gut microbiome revealed by metagenomics and culture.</title>
        <authorList>
            <person name="Gilroy R."/>
            <person name="Ravi A."/>
            <person name="Getino M."/>
            <person name="Pursley I."/>
            <person name="Horton D.L."/>
            <person name="Alikhan N.F."/>
            <person name="Baker D."/>
            <person name="Gharbi K."/>
            <person name="Hall N."/>
            <person name="Watson M."/>
            <person name="Adriaenssens E.M."/>
            <person name="Foster-Nyarko E."/>
            <person name="Jarju S."/>
            <person name="Secka A."/>
            <person name="Antonio M."/>
            <person name="Oren A."/>
            <person name="Chaudhuri R.R."/>
            <person name="La Ragione R."/>
            <person name="Hildebrand F."/>
            <person name="Pallen M.J."/>
        </authorList>
    </citation>
    <scope>NUCLEOTIDE SEQUENCE</scope>
    <source>
        <strain evidence="2">ChiGjej1B1-24693</strain>
    </source>
</reference>
<proteinExistence type="predicted"/>
<organism evidence="2 3">
    <name type="scientific">Candidatus Avipropionibacterium avicola</name>
    <dbReference type="NCBI Taxonomy" id="2840701"/>
    <lineage>
        <taxon>Bacteria</taxon>
        <taxon>Bacillati</taxon>
        <taxon>Actinomycetota</taxon>
        <taxon>Actinomycetes</taxon>
        <taxon>Propionibacteriales</taxon>
        <taxon>Propionibacteriaceae</taxon>
        <taxon>Propionibacteriaceae incertae sedis</taxon>
        <taxon>Candidatus Avipropionibacterium</taxon>
    </lineage>
</organism>
<evidence type="ECO:0000313" key="3">
    <source>
        <dbReference type="Proteomes" id="UP000886842"/>
    </source>
</evidence>
<feature type="compositionally biased region" description="Basic and acidic residues" evidence="1">
    <location>
        <begin position="67"/>
        <end position="80"/>
    </location>
</feature>
<reference evidence="2" key="1">
    <citation type="submission" date="2020-10" db="EMBL/GenBank/DDBJ databases">
        <authorList>
            <person name="Gilroy R."/>
        </authorList>
    </citation>
    <scope>NUCLEOTIDE SEQUENCE</scope>
    <source>
        <strain evidence="2">ChiGjej1B1-24693</strain>
    </source>
</reference>
<accession>A0A9D1KNJ6</accession>
<protein>
    <submittedName>
        <fullName evidence="2">Uncharacterized protein</fullName>
    </submittedName>
</protein>
<name>A0A9D1KNJ6_9ACTN</name>
<dbReference type="Proteomes" id="UP000886842">
    <property type="component" value="Unassembled WGS sequence"/>
</dbReference>
<evidence type="ECO:0000313" key="2">
    <source>
        <dbReference type="EMBL" id="HIT75857.1"/>
    </source>
</evidence>
<dbReference type="EMBL" id="DVLP01000290">
    <property type="protein sequence ID" value="HIT75857.1"/>
    <property type="molecule type" value="Genomic_DNA"/>
</dbReference>
<feature type="region of interest" description="Disordered" evidence="1">
    <location>
        <begin position="67"/>
        <end position="94"/>
    </location>
</feature>